<evidence type="ECO:0000256" key="3">
    <source>
        <dbReference type="RuleBase" id="RU003718"/>
    </source>
</evidence>
<dbReference type="PANTHER" id="PTHR48047:SF182">
    <property type="entry name" value="GLYCOSYLTRANSFERASE"/>
    <property type="match status" value="1"/>
</dbReference>
<name>A0A0K9PX44_ZOSMR</name>
<dbReference type="Gene3D" id="3.40.50.2000">
    <property type="entry name" value="Glycogen Phosphorylase B"/>
    <property type="match status" value="2"/>
</dbReference>
<dbReference type="PROSITE" id="PS00375">
    <property type="entry name" value="UDPGT"/>
    <property type="match status" value="1"/>
</dbReference>
<feature type="domain" description="Glycosyltransferase N-terminal" evidence="5">
    <location>
        <begin position="12"/>
        <end position="245"/>
    </location>
</feature>
<keyword evidence="3" id="KW-0328">Glycosyltransferase</keyword>
<reference evidence="7" key="1">
    <citation type="journal article" date="2016" name="Nature">
        <title>The genome of the seagrass Zostera marina reveals angiosperm adaptation to the sea.</title>
        <authorList>
            <person name="Olsen J.L."/>
            <person name="Rouze P."/>
            <person name="Verhelst B."/>
            <person name="Lin Y.-C."/>
            <person name="Bayer T."/>
            <person name="Collen J."/>
            <person name="Dattolo E."/>
            <person name="De Paoli E."/>
            <person name="Dittami S."/>
            <person name="Maumus F."/>
            <person name="Michel G."/>
            <person name="Kersting A."/>
            <person name="Lauritano C."/>
            <person name="Lohaus R."/>
            <person name="Toepel M."/>
            <person name="Tonon T."/>
            <person name="Vanneste K."/>
            <person name="Amirebrahimi M."/>
            <person name="Brakel J."/>
            <person name="Bostroem C."/>
            <person name="Chovatia M."/>
            <person name="Grimwood J."/>
            <person name="Jenkins J.W."/>
            <person name="Jueterbock A."/>
            <person name="Mraz A."/>
            <person name="Stam W.T."/>
            <person name="Tice H."/>
            <person name="Bornberg-Bauer E."/>
            <person name="Green P.J."/>
            <person name="Pearson G.A."/>
            <person name="Procaccini G."/>
            <person name="Duarte C.M."/>
            <person name="Schmutz J."/>
            <person name="Reusch T.B.H."/>
            <person name="Van de Peer Y."/>
        </authorList>
    </citation>
    <scope>NUCLEOTIDE SEQUENCE [LARGE SCALE GENOMIC DNA]</scope>
    <source>
        <strain evidence="7">cv. Finnish</strain>
    </source>
</reference>
<evidence type="ECO:0000259" key="5">
    <source>
        <dbReference type="Pfam" id="PF26168"/>
    </source>
</evidence>
<sequence length="487" mass="55039">MERLTKSSNNPIHFVLVPFMSPGHMNPMVDLGKLLAERGMNATIITTPQNALRFKSTADHALQTGLPLKFHELDVFPLIEDGGQQKKCDNLDSLVSAEAMMKFFKIADLLEEPLMEYLKNEKCRLPLCIISDWIFLWASKLATELNIPRFVFYCMPCFTLACTEILTTTWEGDQIVVPEIPHRIELVREQANVFFYGDAELQKLWKKGDSVSDGIIVNTCMGIEPTYVDIYRRRKGKNIWTVGPVGMCNRDMADKATRGLKSSSISATEISTFLDSMDPKSVIYVCFGTLSCTSSEQVIEICLGLMDSAHPFILVIQPKTNSVEIESWMESNRFEERNKDTGLVIRGWAPQVMILSHPSVGGFVTHCGWNSTLEGISAGLPMVTWPSFSDQFLNERFIVDVLEIGVMVGVKDPVWWWEEVVSVKREKFLKAVKELMGDGEEAVMRRRKALKLKKMADESMDIDGSSTNQLNALIQHVVELYEEKKTV</sequence>
<dbReference type="InterPro" id="IPR058980">
    <property type="entry name" value="Glyco_transf_N"/>
</dbReference>
<evidence type="ECO:0000256" key="2">
    <source>
        <dbReference type="ARBA" id="ARBA00022679"/>
    </source>
</evidence>
<dbReference type="EMBL" id="LFYR01000620">
    <property type="protein sequence ID" value="KMZ72822.1"/>
    <property type="molecule type" value="Genomic_DNA"/>
</dbReference>
<gene>
    <name evidence="6" type="ORF">ZOSMA_15G01610</name>
</gene>
<dbReference type="SUPFAM" id="SSF53756">
    <property type="entry name" value="UDP-Glycosyltransferase/glycogen phosphorylase"/>
    <property type="match status" value="1"/>
</dbReference>
<evidence type="ECO:0000256" key="4">
    <source>
        <dbReference type="RuleBase" id="RU362057"/>
    </source>
</evidence>
<dbReference type="OrthoDB" id="5835829at2759"/>
<dbReference type="AlphaFoldDB" id="A0A0K9PX44"/>
<comment type="caution">
    <text evidence="6">The sequence shown here is derived from an EMBL/GenBank/DDBJ whole genome shotgun (WGS) entry which is preliminary data.</text>
</comment>
<comment type="similarity">
    <text evidence="1 3">Belongs to the UDP-glycosyltransferase family.</text>
</comment>
<dbReference type="FunFam" id="3.40.50.2000:FF:000047">
    <property type="entry name" value="Glycosyltransferase"/>
    <property type="match status" value="1"/>
</dbReference>
<dbReference type="GO" id="GO:0035251">
    <property type="term" value="F:UDP-glucosyltransferase activity"/>
    <property type="evidence" value="ECO:0000318"/>
    <property type="project" value="GO_Central"/>
</dbReference>
<dbReference type="PANTHER" id="PTHR48047">
    <property type="entry name" value="GLYCOSYLTRANSFERASE"/>
    <property type="match status" value="1"/>
</dbReference>
<protein>
    <recommendedName>
        <fullName evidence="4">Glycosyltransferase</fullName>
        <ecNumber evidence="4">2.4.1.-</ecNumber>
    </recommendedName>
</protein>
<dbReference type="Pfam" id="PF00201">
    <property type="entry name" value="UDPGT"/>
    <property type="match status" value="1"/>
</dbReference>
<accession>A0A0K9PX44</accession>
<evidence type="ECO:0000313" key="6">
    <source>
        <dbReference type="EMBL" id="KMZ72822.1"/>
    </source>
</evidence>
<keyword evidence="7" id="KW-1185">Reference proteome</keyword>
<dbReference type="InterPro" id="IPR002213">
    <property type="entry name" value="UDP_glucos_trans"/>
</dbReference>
<proteinExistence type="inferred from homology"/>
<dbReference type="OMA" id="SDKYMLW"/>
<dbReference type="InterPro" id="IPR035595">
    <property type="entry name" value="UDP_glycos_trans_CS"/>
</dbReference>
<keyword evidence="2 3" id="KW-0808">Transferase</keyword>
<dbReference type="CDD" id="cd03784">
    <property type="entry name" value="GT1_Gtf-like"/>
    <property type="match status" value="1"/>
</dbReference>
<evidence type="ECO:0000256" key="1">
    <source>
        <dbReference type="ARBA" id="ARBA00009995"/>
    </source>
</evidence>
<dbReference type="EC" id="2.4.1.-" evidence="4"/>
<dbReference type="Pfam" id="PF26168">
    <property type="entry name" value="Glyco_transf_N"/>
    <property type="match status" value="1"/>
</dbReference>
<evidence type="ECO:0000313" key="7">
    <source>
        <dbReference type="Proteomes" id="UP000036987"/>
    </source>
</evidence>
<dbReference type="STRING" id="29655.A0A0K9PX44"/>
<organism evidence="6 7">
    <name type="scientific">Zostera marina</name>
    <name type="common">Eelgrass</name>
    <dbReference type="NCBI Taxonomy" id="29655"/>
    <lineage>
        <taxon>Eukaryota</taxon>
        <taxon>Viridiplantae</taxon>
        <taxon>Streptophyta</taxon>
        <taxon>Embryophyta</taxon>
        <taxon>Tracheophyta</taxon>
        <taxon>Spermatophyta</taxon>
        <taxon>Magnoliopsida</taxon>
        <taxon>Liliopsida</taxon>
        <taxon>Zosteraceae</taxon>
        <taxon>Zostera</taxon>
    </lineage>
</organism>
<dbReference type="Proteomes" id="UP000036987">
    <property type="component" value="Unassembled WGS sequence"/>
</dbReference>